<evidence type="ECO:0000259" key="2">
    <source>
        <dbReference type="Pfam" id="PF08327"/>
    </source>
</evidence>
<dbReference type="EMBL" id="MBUA01000012">
    <property type="protein sequence ID" value="MBC6491491.1"/>
    <property type="molecule type" value="Genomic_DNA"/>
</dbReference>
<dbReference type="Proteomes" id="UP000765802">
    <property type="component" value="Unassembled WGS sequence"/>
</dbReference>
<comment type="similarity">
    <text evidence="1">Belongs to the AHA1 family.</text>
</comment>
<accession>A0ABR7M8Z9</accession>
<proteinExistence type="inferred from homology"/>
<name>A0ABR7M8Z9_9BACT</name>
<evidence type="ECO:0000256" key="1">
    <source>
        <dbReference type="ARBA" id="ARBA00006817"/>
    </source>
</evidence>
<dbReference type="CDD" id="cd07814">
    <property type="entry name" value="SRPBCC_CalC_Aha1-like"/>
    <property type="match status" value="1"/>
</dbReference>
<comment type="caution">
    <text evidence="3">The sequence shown here is derived from an EMBL/GenBank/DDBJ whole genome shotgun (WGS) entry which is preliminary data.</text>
</comment>
<dbReference type="Gene3D" id="3.30.530.20">
    <property type="match status" value="1"/>
</dbReference>
<protein>
    <submittedName>
        <fullName evidence="3">ATPase</fullName>
    </submittedName>
</protein>
<keyword evidence="4" id="KW-1185">Reference proteome</keyword>
<evidence type="ECO:0000313" key="4">
    <source>
        <dbReference type="Proteomes" id="UP000765802"/>
    </source>
</evidence>
<gene>
    <name evidence="3" type="ORF">BC349_10630</name>
</gene>
<evidence type="ECO:0000313" key="3">
    <source>
        <dbReference type="EMBL" id="MBC6491491.1"/>
    </source>
</evidence>
<organism evidence="3 4">
    <name type="scientific">Flavihumibacter stibioxidans</name>
    <dbReference type="NCBI Taxonomy" id="1834163"/>
    <lineage>
        <taxon>Bacteria</taxon>
        <taxon>Pseudomonadati</taxon>
        <taxon>Bacteroidota</taxon>
        <taxon>Chitinophagia</taxon>
        <taxon>Chitinophagales</taxon>
        <taxon>Chitinophagaceae</taxon>
        <taxon>Flavihumibacter</taxon>
    </lineage>
</organism>
<dbReference type="RefSeq" id="WP_187256773.1">
    <property type="nucleotide sequence ID" value="NZ_JBHULF010000014.1"/>
</dbReference>
<feature type="domain" description="Activator of Hsp90 ATPase homologue 1/2-like C-terminal" evidence="2">
    <location>
        <begin position="11"/>
        <end position="143"/>
    </location>
</feature>
<dbReference type="SUPFAM" id="SSF55961">
    <property type="entry name" value="Bet v1-like"/>
    <property type="match status" value="1"/>
</dbReference>
<dbReference type="InterPro" id="IPR023393">
    <property type="entry name" value="START-like_dom_sf"/>
</dbReference>
<dbReference type="Pfam" id="PF08327">
    <property type="entry name" value="AHSA1"/>
    <property type="match status" value="1"/>
</dbReference>
<dbReference type="InterPro" id="IPR013538">
    <property type="entry name" value="ASHA1/2-like_C"/>
</dbReference>
<reference evidence="3 4" key="1">
    <citation type="submission" date="2016-07" db="EMBL/GenBank/DDBJ databases">
        <title>Genome analysis of Flavihumibacter stibioxidans YS-17.</title>
        <authorList>
            <person name="Shi K."/>
            <person name="Han Y."/>
            <person name="Wang G."/>
        </authorList>
    </citation>
    <scope>NUCLEOTIDE SEQUENCE [LARGE SCALE GENOMIC DNA]</scope>
    <source>
        <strain evidence="3 4">YS-17</strain>
    </source>
</reference>
<sequence length="146" mass="16875">MEKQSFRVLINASREKVWNILWDDSNYRKWTTAFCEGSYAETDWQEGSSVLFLSPGGNGMVSRIVAKRPPEYMSFRHLGEVKNGVEDTTSDKVKAWAGAEENYTLIEKDGDTELVVEMDMNDEMRNYFMDTWPKALEKLKELSETP</sequence>